<dbReference type="InterPro" id="IPR001610">
    <property type="entry name" value="PAC"/>
</dbReference>
<protein>
    <recommendedName>
        <fullName evidence="3">histidine kinase</fullName>
        <ecNumber evidence="3">2.7.13.3</ecNumber>
    </recommendedName>
</protein>
<comment type="subcellular location">
    <subcellularLocation>
        <location evidence="2">Membrane</location>
        <topology evidence="2">Multi-pass membrane protein</topology>
    </subcellularLocation>
</comment>
<dbReference type="NCBIfam" id="TIGR00229">
    <property type="entry name" value="sensory_box"/>
    <property type="match status" value="1"/>
</dbReference>
<dbReference type="GO" id="GO:0000156">
    <property type="term" value="F:phosphorelay response regulator activity"/>
    <property type="evidence" value="ECO:0007669"/>
    <property type="project" value="TreeGrafter"/>
</dbReference>
<organism evidence="17 18">
    <name type="scientific">Cystobacter fuscus (strain ATCC 25194 / DSM 2262 / NBRC 100088 / M29)</name>
    <dbReference type="NCBI Taxonomy" id="1242864"/>
    <lineage>
        <taxon>Bacteria</taxon>
        <taxon>Pseudomonadati</taxon>
        <taxon>Myxococcota</taxon>
        <taxon>Myxococcia</taxon>
        <taxon>Myxococcales</taxon>
        <taxon>Cystobacterineae</taxon>
        <taxon>Archangiaceae</taxon>
        <taxon>Cystobacter</taxon>
    </lineage>
</organism>
<comment type="caution">
    <text evidence="17">The sequence shown here is derived from an EMBL/GenBank/DDBJ whole genome shotgun (WGS) entry which is preliminary data.</text>
</comment>
<evidence type="ECO:0000256" key="2">
    <source>
        <dbReference type="ARBA" id="ARBA00004141"/>
    </source>
</evidence>
<dbReference type="AlphaFoldDB" id="S9PDV1"/>
<dbReference type="InterPro" id="IPR035965">
    <property type="entry name" value="PAS-like_dom_sf"/>
</dbReference>
<dbReference type="PROSITE" id="PS50113">
    <property type="entry name" value="PAC"/>
    <property type="match status" value="3"/>
</dbReference>
<sequence>MASHSAHDFLPATSSLTPSAPCSMPPLSPPDFQLLFEQSPGPYLVAIPDADFTLVAVSDAYLRATLTTREGILGRPFFEVFPDNPADPNATGVRNLRASLERAMATRAPDTMAVQKYDIRRPEAEGGGFEERYWSPINTPVLSPESEVLFLLHRVEDVTDFVRLSRRREEESERTAALQNRNLEIEAELLHRGQELQAANQQLREAVRERDDSLALTAQARAHAERQREWLHSLFMQAPTAIAIFRGPRCLIELANPSMCCLWGRRPEQVLGRPLFEALPETAGQGFEALLDGVLATGVPYVGTELPARLARLEGGGIEEAYFNFVYEPMRDAQGQVDAVIAVASDVTELVWARRRRDALAAEKVRVAEERLRLATEAMELGIWDMDPTTGALEWDERLRALFGLSVGAPVDYPTFLSRVHPEDRLQVEHRVGESLAPGSPGTFAMEFRTRPLENQEERWVSAQGRVHRDASGRPIRFLGTALDITERKCAARELARNAAILEAIIQSIPDALYVGDATGIRLANTPALEMLGFESLAELNQHVATLGDRLQNRSAEDGHRLTMEEEPFMRAIHGQPTTQEVIVRHLLTGKDMVVRCAAAPVRMGEDIVGAVAVNTDVSDRKRAETELRQAAEFRERFIGIVSHDLRNPLNAILLSVNAMMRSDREVQHHVKAVRRIANSAERMGRMIGDLLDFTRGRLGGGIPINPRPANLLAICRQVVEELEVGNPQRQLRLSMAGNFQGEWDPDRLAQLLGNLGKNALDYSPEGLPVDFVLRDGGETVCVEVRNGGAPIPPDLLPLIFEPFRRATDGGHPTSGLGLGLFIVQQIARSHEGLVEVRSTEAEGTTFTVLLPRYAAKGVRGFV</sequence>
<dbReference type="GO" id="GO:0005524">
    <property type="term" value="F:ATP binding"/>
    <property type="evidence" value="ECO:0007669"/>
    <property type="project" value="UniProtKB-KW"/>
</dbReference>
<dbReference type="SUPFAM" id="SSF47384">
    <property type="entry name" value="Homodimeric domain of signal transducing histidine kinase"/>
    <property type="match status" value="1"/>
</dbReference>
<dbReference type="SUPFAM" id="SSF55874">
    <property type="entry name" value="ATPase domain of HSP90 chaperone/DNA topoisomerase II/histidine kinase"/>
    <property type="match status" value="1"/>
</dbReference>
<dbReference type="Pfam" id="PF13188">
    <property type="entry name" value="PAS_8"/>
    <property type="match status" value="1"/>
</dbReference>
<dbReference type="InterPro" id="IPR000700">
    <property type="entry name" value="PAS-assoc_C"/>
</dbReference>
<dbReference type="eggNOG" id="COG5002">
    <property type="taxonomic scope" value="Bacteria"/>
</dbReference>
<keyword evidence="6" id="KW-0812">Transmembrane</keyword>
<dbReference type="SMART" id="SM00387">
    <property type="entry name" value="HATPase_c"/>
    <property type="match status" value="1"/>
</dbReference>
<feature type="domain" description="PAC" evidence="16">
    <location>
        <begin position="444"/>
        <end position="497"/>
    </location>
</feature>
<dbReference type="eggNOG" id="COG0745">
    <property type="taxonomic scope" value="Bacteria"/>
</dbReference>
<proteinExistence type="predicted"/>
<dbReference type="EMBL" id="ANAH02000010">
    <property type="protein sequence ID" value="EPX61216.1"/>
    <property type="molecule type" value="Genomic_DNA"/>
</dbReference>
<dbReference type="GO" id="GO:0007234">
    <property type="term" value="P:osmosensory signaling via phosphorelay pathway"/>
    <property type="evidence" value="ECO:0007669"/>
    <property type="project" value="TreeGrafter"/>
</dbReference>
<keyword evidence="18" id="KW-1185">Reference proteome</keyword>
<evidence type="ECO:0000259" key="14">
    <source>
        <dbReference type="PROSITE" id="PS50109"/>
    </source>
</evidence>
<keyword evidence="11" id="KW-0902">Two-component regulatory system</keyword>
<dbReference type="SUPFAM" id="SSF55785">
    <property type="entry name" value="PYP-like sensor domain (PAS domain)"/>
    <property type="match status" value="4"/>
</dbReference>
<dbReference type="GO" id="GO:0000155">
    <property type="term" value="F:phosphorelay sensor kinase activity"/>
    <property type="evidence" value="ECO:0007669"/>
    <property type="project" value="InterPro"/>
</dbReference>
<evidence type="ECO:0000256" key="6">
    <source>
        <dbReference type="ARBA" id="ARBA00022692"/>
    </source>
</evidence>
<evidence type="ECO:0000256" key="11">
    <source>
        <dbReference type="ARBA" id="ARBA00023012"/>
    </source>
</evidence>
<keyword evidence="5" id="KW-0808">Transferase</keyword>
<dbReference type="SMART" id="SM00086">
    <property type="entry name" value="PAC"/>
    <property type="match status" value="2"/>
</dbReference>
<keyword evidence="13" id="KW-0175">Coiled coil</keyword>
<dbReference type="Pfam" id="PF00512">
    <property type="entry name" value="HisKA"/>
    <property type="match status" value="1"/>
</dbReference>
<dbReference type="InterPro" id="IPR013656">
    <property type="entry name" value="PAS_4"/>
</dbReference>
<dbReference type="InterPro" id="IPR036097">
    <property type="entry name" value="HisK_dim/P_sf"/>
</dbReference>
<evidence type="ECO:0000256" key="1">
    <source>
        <dbReference type="ARBA" id="ARBA00000085"/>
    </source>
</evidence>
<evidence type="ECO:0000256" key="8">
    <source>
        <dbReference type="ARBA" id="ARBA00022777"/>
    </source>
</evidence>
<evidence type="ECO:0000256" key="9">
    <source>
        <dbReference type="ARBA" id="ARBA00022840"/>
    </source>
</evidence>
<dbReference type="Pfam" id="PF08447">
    <property type="entry name" value="PAS_3"/>
    <property type="match status" value="1"/>
</dbReference>
<name>S9PDV1_CYSF2</name>
<dbReference type="PRINTS" id="PR00344">
    <property type="entry name" value="BCTRLSENSOR"/>
</dbReference>
<comment type="catalytic activity">
    <reaction evidence="1">
        <text>ATP + protein L-histidine = ADP + protein N-phospho-L-histidine.</text>
        <dbReference type="EC" id="2.7.13.3"/>
    </reaction>
</comment>
<dbReference type="Pfam" id="PF08448">
    <property type="entry name" value="PAS_4"/>
    <property type="match status" value="2"/>
</dbReference>
<reference evidence="17" key="1">
    <citation type="submission" date="2013-05" db="EMBL/GenBank/DDBJ databases">
        <title>Genome assembly of Cystobacter fuscus DSM 2262.</title>
        <authorList>
            <person name="Sharma G."/>
            <person name="Khatri I."/>
            <person name="Kaur C."/>
            <person name="Mayilraj S."/>
            <person name="Subramanian S."/>
        </authorList>
    </citation>
    <scope>NUCLEOTIDE SEQUENCE [LARGE SCALE GENOMIC DNA]</scope>
    <source>
        <strain evidence="17">DSM 2262</strain>
    </source>
</reference>
<dbReference type="GO" id="GO:0030295">
    <property type="term" value="F:protein kinase activator activity"/>
    <property type="evidence" value="ECO:0007669"/>
    <property type="project" value="TreeGrafter"/>
</dbReference>
<dbReference type="CDD" id="cd00082">
    <property type="entry name" value="HisKA"/>
    <property type="match status" value="1"/>
</dbReference>
<feature type="domain" description="PAS" evidence="15">
    <location>
        <begin position="368"/>
        <end position="439"/>
    </location>
</feature>
<evidence type="ECO:0000313" key="17">
    <source>
        <dbReference type="EMBL" id="EPX61216.1"/>
    </source>
</evidence>
<feature type="domain" description="PAC" evidence="16">
    <location>
        <begin position="578"/>
        <end position="630"/>
    </location>
</feature>
<dbReference type="Gene3D" id="3.30.450.20">
    <property type="entry name" value="PAS domain"/>
    <property type="match status" value="4"/>
</dbReference>
<dbReference type="Gene3D" id="1.10.287.130">
    <property type="match status" value="1"/>
</dbReference>
<dbReference type="InterPro" id="IPR036890">
    <property type="entry name" value="HATPase_C_sf"/>
</dbReference>
<dbReference type="PANTHER" id="PTHR42878:SF7">
    <property type="entry name" value="SENSOR HISTIDINE KINASE GLRK"/>
    <property type="match status" value="1"/>
</dbReference>
<dbReference type="PROSITE" id="PS50112">
    <property type="entry name" value="PAS"/>
    <property type="match status" value="1"/>
</dbReference>
<dbReference type="CDD" id="cd00130">
    <property type="entry name" value="PAS"/>
    <property type="match status" value="2"/>
</dbReference>
<dbReference type="InterPro" id="IPR003661">
    <property type="entry name" value="HisK_dim/P_dom"/>
</dbReference>
<feature type="domain" description="Histidine kinase" evidence="14">
    <location>
        <begin position="641"/>
        <end position="855"/>
    </location>
</feature>
<dbReference type="SMART" id="SM00091">
    <property type="entry name" value="PAS"/>
    <property type="match status" value="4"/>
</dbReference>
<evidence type="ECO:0000256" key="4">
    <source>
        <dbReference type="ARBA" id="ARBA00022553"/>
    </source>
</evidence>
<keyword evidence="10" id="KW-1133">Transmembrane helix</keyword>
<dbReference type="Pfam" id="PF02518">
    <property type="entry name" value="HATPase_c"/>
    <property type="match status" value="1"/>
</dbReference>
<dbReference type="InterPro" id="IPR050351">
    <property type="entry name" value="BphY/WalK/GraS-like"/>
</dbReference>
<dbReference type="InterPro" id="IPR004358">
    <property type="entry name" value="Sig_transdc_His_kin-like_C"/>
</dbReference>
<dbReference type="Gene3D" id="2.10.70.100">
    <property type="match status" value="1"/>
</dbReference>
<dbReference type="InterPro" id="IPR005467">
    <property type="entry name" value="His_kinase_dom"/>
</dbReference>
<dbReference type="GO" id="GO:0016020">
    <property type="term" value="C:membrane"/>
    <property type="evidence" value="ECO:0007669"/>
    <property type="project" value="UniProtKB-SubCell"/>
</dbReference>
<dbReference type="SMART" id="SM00388">
    <property type="entry name" value="HisKA"/>
    <property type="match status" value="1"/>
</dbReference>
<evidence type="ECO:0000256" key="5">
    <source>
        <dbReference type="ARBA" id="ARBA00022679"/>
    </source>
</evidence>
<feature type="domain" description="PAC" evidence="16">
    <location>
        <begin position="304"/>
        <end position="359"/>
    </location>
</feature>
<evidence type="ECO:0000256" key="10">
    <source>
        <dbReference type="ARBA" id="ARBA00022989"/>
    </source>
</evidence>
<evidence type="ECO:0000259" key="15">
    <source>
        <dbReference type="PROSITE" id="PS50112"/>
    </source>
</evidence>
<dbReference type="Gene3D" id="3.30.565.10">
    <property type="entry name" value="Histidine kinase-like ATPase, C-terminal domain"/>
    <property type="match status" value="1"/>
</dbReference>
<dbReference type="InterPro" id="IPR003594">
    <property type="entry name" value="HATPase_dom"/>
</dbReference>
<keyword evidence="12" id="KW-0472">Membrane</keyword>
<dbReference type="Proteomes" id="UP000011682">
    <property type="component" value="Unassembled WGS sequence"/>
</dbReference>
<keyword evidence="4" id="KW-0597">Phosphoprotein</keyword>
<evidence type="ECO:0000256" key="12">
    <source>
        <dbReference type="ARBA" id="ARBA00023136"/>
    </source>
</evidence>
<dbReference type="PANTHER" id="PTHR42878">
    <property type="entry name" value="TWO-COMPONENT HISTIDINE KINASE"/>
    <property type="match status" value="1"/>
</dbReference>
<evidence type="ECO:0000259" key="16">
    <source>
        <dbReference type="PROSITE" id="PS50113"/>
    </source>
</evidence>
<evidence type="ECO:0000256" key="13">
    <source>
        <dbReference type="SAM" id="Coils"/>
    </source>
</evidence>
<feature type="coiled-coil region" evidence="13">
    <location>
        <begin position="168"/>
        <end position="216"/>
    </location>
</feature>
<dbReference type="InterPro" id="IPR013655">
    <property type="entry name" value="PAS_fold_3"/>
</dbReference>
<dbReference type="PROSITE" id="PS50109">
    <property type="entry name" value="HIS_KIN"/>
    <property type="match status" value="1"/>
</dbReference>
<gene>
    <name evidence="17" type="ORF">D187_000999</name>
</gene>
<keyword evidence="8" id="KW-0418">Kinase</keyword>
<dbReference type="EC" id="2.7.13.3" evidence="3"/>
<keyword evidence="9" id="KW-0067">ATP-binding</keyword>
<evidence type="ECO:0000256" key="7">
    <source>
        <dbReference type="ARBA" id="ARBA00022741"/>
    </source>
</evidence>
<dbReference type="InterPro" id="IPR000014">
    <property type="entry name" value="PAS"/>
</dbReference>
<dbReference type="eggNOG" id="COG3829">
    <property type="taxonomic scope" value="Bacteria"/>
</dbReference>
<evidence type="ECO:0000256" key="3">
    <source>
        <dbReference type="ARBA" id="ARBA00012438"/>
    </source>
</evidence>
<keyword evidence="7" id="KW-0547">Nucleotide-binding</keyword>
<evidence type="ECO:0000313" key="18">
    <source>
        <dbReference type="Proteomes" id="UP000011682"/>
    </source>
</evidence>
<accession>S9PDV1</accession>